<feature type="region of interest" description="Disordered" evidence="1">
    <location>
        <begin position="72"/>
        <end position="91"/>
    </location>
</feature>
<gene>
    <name evidence="2" type="ORF">S06H3_37618</name>
</gene>
<sequence length="91" mass="10754">MIGDYERRFAMRKEKDHIWPKAEGGPNEKWNIREIDRLENRRKGTEMPSVDNVLDSSDPARLAAEIDRRSLKGFKHSRNRDRGFGGLPRYR</sequence>
<dbReference type="AlphaFoldDB" id="X1M073"/>
<evidence type="ECO:0000256" key="1">
    <source>
        <dbReference type="SAM" id="MobiDB-lite"/>
    </source>
</evidence>
<organism evidence="2">
    <name type="scientific">marine sediment metagenome</name>
    <dbReference type="NCBI Taxonomy" id="412755"/>
    <lineage>
        <taxon>unclassified sequences</taxon>
        <taxon>metagenomes</taxon>
        <taxon>ecological metagenomes</taxon>
    </lineage>
</organism>
<comment type="caution">
    <text evidence="2">The sequence shown here is derived from an EMBL/GenBank/DDBJ whole genome shotgun (WGS) entry which is preliminary data.</text>
</comment>
<evidence type="ECO:0008006" key="3">
    <source>
        <dbReference type="Google" id="ProtNLM"/>
    </source>
</evidence>
<proteinExistence type="predicted"/>
<dbReference type="EMBL" id="BARV01022871">
    <property type="protein sequence ID" value="GAI24947.1"/>
    <property type="molecule type" value="Genomic_DNA"/>
</dbReference>
<accession>X1M073</accession>
<evidence type="ECO:0000313" key="2">
    <source>
        <dbReference type="EMBL" id="GAI24947.1"/>
    </source>
</evidence>
<protein>
    <recommendedName>
        <fullName evidence="3">HNH endonuclease</fullName>
    </recommendedName>
</protein>
<name>X1M073_9ZZZZ</name>
<reference evidence="2" key="1">
    <citation type="journal article" date="2014" name="Front. Microbiol.">
        <title>High frequency of phylogenetically diverse reductive dehalogenase-homologous genes in deep subseafloor sedimentary metagenomes.</title>
        <authorList>
            <person name="Kawai M."/>
            <person name="Futagami T."/>
            <person name="Toyoda A."/>
            <person name="Takaki Y."/>
            <person name="Nishi S."/>
            <person name="Hori S."/>
            <person name="Arai W."/>
            <person name="Tsubouchi T."/>
            <person name="Morono Y."/>
            <person name="Uchiyama I."/>
            <person name="Ito T."/>
            <person name="Fujiyama A."/>
            <person name="Inagaki F."/>
            <person name="Takami H."/>
        </authorList>
    </citation>
    <scope>NUCLEOTIDE SEQUENCE</scope>
    <source>
        <strain evidence="2">Expedition CK06-06</strain>
    </source>
</reference>